<name>I3UVJ0_PSEPU</name>
<accession>I3UVJ0</accession>
<gene>
    <name evidence="1" type="ORF">YSA_05070</name>
</gene>
<dbReference type="KEGG" id="ppi:YSA_05070"/>
<evidence type="ECO:0000313" key="2">
    <source>
        <dbReference type="Proteomes" id="UP000005268"/>
    </source>
</evidence>
<dbReference type="AlphaFoldDB" id="I3UVJ0"/>
<dbReference type="HOGENOM" id="CLU_2900838_0_0_6"/>
<evidence type="ECO:0000313" key="1">
    <source>
        <dbReference type="EMBL" id="AFK69511.1"/>
    </source>
</evidence>
<reference evidence="1 2" key="1">
    <citation type="journal article" date="2012" name="J. Bacteriol.">
        <title>Complete Genome Sequence of the Naphthalene-Degrading Pseudomonas putida Strain ND6.</title>
        <authorList>
            <person name="Li S."/>
            <person name="Zhao H."/>
            <person name="Li Y."/>
            <person name="Niu S."/>
            <person name="Cai B."/>
        </authorList>
    </citation>
    <scope>NUCLEOTIDE SEQUENCE [LARGE SCALE GENOMIC DNA]</scope>
    <source>
        <strain evidence="1 2">ND6</strain>
    </source>
</reference>
<organism evidence="1 2">
    <name type="scientific">Pseudomonas putida ND6</name>
    <dbReference type="NCBI Taxonomy" id="231023"/>
    <lineage>
        <taxon>Bacteria</taxon>
        <taxon>Pseudomonadati</taxon>
        <taxon>Pseudomonadota</taxon>
        <taxon>Gammaproteobacteria</taxon>
        <taxon>Pseudomonadales</taxon>
        <taxon>Pseudomonadaceae</taxon>
        <taxon>Pseudomonas</taxon>
    </lineage>
</organism>
<proteinExistence type="predicted"/>
<sequence length="62" mass="6532">MFASLVARHSVVVRNPVALLAQWGLIMPAKLTAIGRIGGEDVVVGVQHDGRKGIVLEVGNQS</sequence>
<dbReference type="EMBL" id="CP003588">
    <property type="protein sequence ID" value="AFK69511.1"/>
    <property type="molecule type" value="Genomic_DNA"/>
</dbReference>
<protein>
    <submittedName>
        <fullName evidence="1">Uncharacterized protein</fullName>
    </submittedName>
</protein>
<dbReference type="Proteomes" id="UP000005268">
    <property type="component" value="Chromosome"/>
</dbReference>